<gene>
    <name evidence="2" type="ORF">C7445_1562</name>
</gene>
<organism evidence="2 3">
    <name type="scientific">Alicyclobacillus sacchari</name>
    <dbReference type="NCBI Taxonomy" id="392010"/>
    <lineage>
        <taxon>Bacteria</taxon>
        <taxon>Bacillati</taxon>
        <taxon>Bacillota</taxon>
        <taxon>Bacilli</taxon>
        <taxon>Bacillales</taxon>
        <taxon>Alicyclobacillaceae</taxon>
        <taxon>Alicyclobacillus</taxon>
    </lineage>
</organism>
<dbReference type="EMBL" id="SORF01000056">
    <property type="protein sequence ID" value="TDY37248.1"/>
    <property type="molecule type" value="Genomic_DNA"/>
</dbReference>
<feature type="coiled-coil region" evidence="1">
    <location>
        <begin position="105"/>
        <end position="139"/>
    </location>
</feature>
<dbReference type="InterPro" id="IPR027417">
    <property type="entry name" value="P-loop_NTPase"/>
</dbReference>
<protein>
    <submittedName>
        <fullName evidence="2">Uncharacterized protein</fullName>
    </submittedName>
</protein>
<dbReference type="Proteomes" id="UP000294581">
    <property type="component" value="Unassembled WGS sequence"/>
</dbReference>
<evidence type="ECO:0000313" key="3">
    <source>
        <dbReference type="Proteomes" id="UP000294581"/>
    </source>
</evidence>
<keyword evidence="1" id="KW-0175">Coiled coil</keyword>
<comment type="caution">
    <text evidence="2">The sequence shown here is derived from an EMBL/GenBank/DDBJ whole genome shotgun (WGS) entry which is preliminary data.</text>
</comment>
<keyword evidence="3" id="KW-1185">Reference proteome</keyword>
<evidence type="ECO:0000313" key="2">
    <source>
        <dbReference type="EMBL" id="TDY37248.1"/>
    </source>
</evidence>
<dbReference type="AlphaFoldDB" id="A0A4R8L5F8"/>
<sequence length="288" mass="32310">MFGRKKQAKRILEQDPSVIEEHAPTLHDLMTVADGIEVRASEVYVSPSGYTKMYYVTGLPSTVHFGYLQRFFRVGADVHISMHVEPADSALAISKRTKLMTKIEAEILAEQKAGTNKQLAFLQQEYHLLEKEREELRLGAERLFYVTVVLAVSSPDRHEFEAACERIEREGFEGFLIREAFKEHDLGFRSVAPIGENVLRHPIEMTASALANSFPFTNSRFSHEYGVPIGVDWSSGHLNRYDAWHKKLVNANAVIIGKAGSGKSFFVKGLVARSAAMGIRHAIVDYEG</sequence>
<accession>A0A4R8L5F8</accession>
<evidence type="ECO:0000256" key="1">
    <source>
        <dbReference type="SAM" id="Coils"/>
    </source>
</evidence>
<name>A0A4R8L5F8_9BACL</name>
<dbReference type="Gene3D" id="3.40.50.300">
    <property type="entry name" value="P-loop containing nucleotide triphosphate hydrolases"/>
    <property type="match status" value="1"/>
</dbReference>
<feature type="non-terminal residue" evidence="2">
    <location>
        <position position="288"/>
    </location>
</feature>
<proteinExistence type="predicted"/>
<dbReference type="SUPFAM" id="SSF52540">
    <property type="entry name" value="P-loop containing nucleoside triphosphate hydrolases"/>
    <property type="match status" value="1"/>
</dbReference>
<reference evidence="2 3" key="1">
    <citation type="submission" date="2019-03" db="EMBL/GenBank/DDBJ databases">
        <title>Genomic Encyclopedia of Type Strains, Phase IV (KMG-IV): sequencing the most valuable type-strain genomes for metagenomic binning, comparative biology and taxonomic classification.</title>
        <authorList>
            <person name="Goeker M."/>
        </authorList>
    </citation>
    <scope>NUCLEOTIDE SEQUENCE [LARGE SCALE GENOMIC DNA]</scope>
    <source>
        <strain evidence="2 3">DSM 17974</strain>
    </source>
</reference>